<dbReference type="AlphaFoldDB" id="A0A7S1TA33"/>
<reference evidence="6" key="1">
    <citation type="submission" date="2021-01" db="EMBL/GenBank/DDBJ databases">
        <authorList>
            <person name="Corre E."/>
            <person name="Pelletier E."/>
            <person name="Niang G."/>
            <person name="Scheremetjew M."/>
            <person name="Finn R."/>
            <person name="Kale V."/>
            <person name="Holt S."/>
            <person name="Cochrane G."/>
            <person name="Meng A."/>
            <person name="Brown T."/>
            <person name="Cohen L."/>
        </authorList>
    </citation>
    <scope>NUCLEOTIDE SEQUENCE</scope>
    <source>
        <strain evidence="6">SAG 36.94</strain>
    </source>
</reference>
<name>A0A7S1TA33_9RHOD</name>
<accession>A0A7S1TA33</accession>
<dbReference type="Pfam" id="PF04172">
    <property type="entry name" value="LrgB"/>
    <property type="match status" value="1"/>
</dbReference>
<keyword evidence="3 5" id="KW-1133">Transmembrane helix</keyword>
<feature type="transmembrane region" description="Helical" evidence="5">
    <location>
        <begin position="73"/>
        <end position="91"/>
    </location>
</feature>
<organism evidence="6">
    <name type="scientific">Compsopogon caeruleus</name>
    <dbReference type="NCBI Taxonomy" id="31354"/>
    <lineage>
        <taxon>Eukaryota</taxon>
        <taxon>Rhodophyta</taxon>
        <taxon>Compsopogonophyceae</taxon>
        <taxon>Compsopogonales</taxon>
        <taxon>Compsopogonaceae</taxon>
        <taxon>Compsopogon</taxon>
    </lineage>
</organism>
<evidence type="ECO:0000256" key="2">
    <source>
        <dbReference type="ARBA" id="ARBA00022692"/>
    </source>
</evidence>
<evidence type="ECO:0000256" key="4">
    <source>
        <dbReference type="ARBA" id="ARBA00023136"/>
    </source>
</evidence>
<evidence type="ECO:0000313" key="6">
    <source>
        <dbReference type="EMBL" id="CAD9230339.1"/>
    </source>
</evidence>
<dbReference type="PANTHER" id="PTHR30249:SF0">
    <property type="entry name" value="PLASTIDAL GLYCOLATE_GLYCERATE TRANSLOCATOR 1, CHLOROPLASTIC"/>
    <property type="match status" value="1"/>
</dbReference>
<sequence>MDGVSLATRGGMGVMGLVMAWEGWNRGAKEEIAALLGDGDKFLRLWGRLGRAGLVVYLLRLGELQLGKWSKPFPGSLSGLVISTAGLLILARKRPLTAERFVSWVQPATDFLSWWMPLFFSPPLVGLPVALDDVLRRAGPASGLKGLAILAGGFLATLVSTAFFVRACSRGGHHVGDSTGTNPPVNLSRALPPPTNSLNMKSFLLGTAVCILSVTGRFDNINLGAFSALSYVFGSYLPQSFRASVHPVILCGTLSALAAAGLVCGNGTKTWRNALQEFTGSHGPGGQFMKLLGPALIAFAVRLYRSRRILFQNTGPLILGSAFGSFVSLYGTAVASRLLGVNEEIATALVPRAITTPLAVAMAKVLRANSSLTVVAVVCSGVLGANFGARLLSSVGLSPNADAIARGVAVGSASHGLGVAALANSEVDASSAAAVSLALTGAISTILMTTPSMRRMLFLIQGSTPR</sequence>
<dbReference type="InterPro" id="IPR007300">
    <property type="entry name" value="CidB/LrgB"/>
</dbReference>
<feature type="transmembrane region" description="Helical" evidence="5">
    <location>
        <begin position="112"/>
        <end position="131"/>
    </location>
</feature>
<feature type="transmembrane region" description="Helical" evidence="5">
    <location>
        <begin position="221"/>
        <end position="237"/>
    </location>
</feature>
<dbReference type="PANTHER" id="PTHR30249">
    <property type="entry name" value="PUTATIVE SEROTONIN TRANSPORTER"/>
    <property type="match status" value="1"/>
</dbReference>
<evidence type="ECO:0000256" key="5">
    <source>
        <dbReference type="SAM" id="Phobius"/>
    </source>
</evidence>
<dbReference type="EMBL" id="HBGH01004499">
    <property type="protein sequence ID" value="CAD9230339.1"/>
    <property type="molecule type" value="Transcribed_RNA"/>
</dbReference>
<keyword evidence="2 5" id="KW-0812">Transmembrane</keyword>
<evidence type="ECO:0000256" key="1">
    <source>
        <dbReference type="ARBA" id="ARBA00004141"/>
    </source>
</evidence>
<gene>
    <name evidence="6" type="ORF">CCAE0312_LOCUS2466</name>
</gene>
<feature type="transmembrane region" description="Helical" evidence="5">
    <location>
        <begin position="317"/>
        <end position="339"/>
    </location>
</feature>
<evidence type="ECO:0008006" key="7">
    <source>
        <dbReference type="Google" id="ProtNLM"/>
    </source>
</evidence>
<feature type="transmembrane region" description="Helical" evidence="5">
    <location>
        <begin position="249"/>
        <end position="268"/>
    </location>
</feature>
<protein>
    <recommendedName>
        <fullName evidence="7">Plastidal glycolate/glycerate translocator 1, chloroplastic</fullName>
    </recommendedName>
</protein>
<dbReference type="GO" id="GO:0016020">
    <property type="term" value="C:membrane"/>
    <property type="evidence" value="ECO:0007669"/>
    <property type="project" value="UniProtKB-SubCell"/>
</dbReference>
<proteinExistence type="predicted"/>
<feature type="transmembrane region" description="Helical" evidence="5">
    <location>
        <begin position="143"/>
        <end position="165"/>
    </location>
</feature>
<evidence type="ECO:0000256" key="3">
    <source>
        <dbReference type="ARBA" id="ARBA00022989"/>
    </source>
</evidence>
<comment type="subcellular location">
    <subcellularLocation>
        <location evidence="1">Membrane</location>
        <topology evidence="1">Multi-pass membrane protein</topology>
    </subcellularLocation>
</comment>
<keyword evidence="4 5" id="KW-0472">Membrane</keyword>